<dbReference type="Gene3D" id="3.40.140.10">
    <property type="entry name" value="Cytidine Deaminase, domain 2"/>
    <property type="match status" value="1"/>
</dbReference>
<dbReference type="Pfam" id="PF00383">
    <property type="entry name" value="dCMP_cyt_deam_1"/>
    <property type="match status" value="1"/>
</dbReference>
<feature type="binding site" evidence="16">
    <location>
        <position position="153"/>
    </location>
    <ligand>
        <name>NADP(+)</name>
        <dbReference type="ChEBI" id="CHEBI:58349"/>
    </ligand>
</feature>
<feature type="binding site" evidence="16">
    <location>
        <position position="222"/>
    </location>
    <ligand>
        <name>NADP(+)</name>
        <dbReference type="ChEBI" id="CHEBI:58349"/>
    </ligand>
</feature>
<organism evidence="19 20">
    <name type="scientific">Ligilactobacillus ubinensis</name>
    <dbReference type="NCBI Taxonomy" id="2876789"/>
    <lineage>
        <taxon>Bacteria</taxon>
        <taxon>Bacillati</taxon>
        <taxon>Bacillota</taxon>
        <taxon>Bacilli</taxon>
        <taxon>Lactobacillales</taxon>
        <taxon>Lactobacillaceae</taxon>
        <taxon>Ligilactobacillus</taxon>
    </lineage>
</organism>
<evidence type="ECO:0000256" key="13">
    <source>
        <dbReference type="ARBA" id="ARBA00049886"/>
    </source>
</evidence>
<evidence type="ECO:0000259" key="18">
    <source>
        <dbReference type="PROSITE" id="PS51747"/>
    </source>
</evidence>
<comment type="caution">
    <text evidence="19">The sequence shown here is derived from an EMBL/GenBank/DDBJ whole genome shotgun (WGS) entry which is preliminary data.</text>
</comment>
<evidence type="ECO:0000256" key="14">
    <source>
        <dbReference type="PIRNR" id="PIRNR006769"/>
    </source>
</evidence>
<feature type="binding site" evidence="17">
    <location>
        <position position="50"/>
    </location>
    <ligand>
        <name>Zn(2+)</name>
        <dbReference type="ChEBI" id="CHEBI:29105"/>
        <note>catalytic</note>
    </ligand>
</feature>
<comment type="cofactor">
    <cofactor evidence="14 17">
        <name>Zn(2+)</name>
        <dbReference type="ChEBI" id="CHEBI:29105"/>
    </cofactor>
    <text evidence="14 17">Binds 1 zinc ion.</text>
</comment>
<protein>
    <recommendedName>
        <fullName evidence="14">Riboflavin biosynthesis protein RibD</fullName>
    </recommendedName>
    <domain>
        <recommendedName>
            <fullName evidence="14">Diaminohydroxyphosphoribosylaminopyrimidine deaminase</fullName>
            <shortName evidence="14">DRAP deaminase</shortName>
            <ecNumber evidence="14">3.5.4.26</ecNumber>
        </recommendedName>
        <alternativeName>
            <fullName evidence="14">Riboflavin-specific deaminase</fullName>
        </alternativeName>
    </domain>
    <domain>
        <recommendedName>
            <fullName evidence="14">5-amino-6-(5-phosphoribosylamino)uracil reductase</fullName>
            <ecNumber evidence="14">1.1.1.193</ecNumber>
        </recommendedName>
        <alternativeName>
            <fullName evidence="14">HTP reductase</fullName>
        </alternativeName>
    </domain>
</protein>
<feature type="binding site" evidence="17">
    <location>
        <position position="86"/>
    </location>
    <ligand>
        <name>Zn(2+)</name>
        <dbReference type="ChEBI" id="CHEBI:29105"/>
        <note>catalytic</note>
    </ligand>
</feature>
<dbReference type="PANTHER" id="PTHR38011">
    <property type="entry name" value="DIHYDROFOLATE REDUCTASE FAMILY PROTEIN (AFU_ORTHOLOGUE AFUA_8G06820)"/>
    <property type="match status" value="1"/>
</dbReference>
<evidence type="ECO:0000256" key="3">
    <source>
        <dbReference type="ARBA" id="ARBA00004910"/>
    </source>
</evidence>
<dbReference type="PANTHER" id="PTHR38011:SF7">
    <property type="entry name" value="2,5-DIAMINO-6-RIBOSYLAMINO-4(3H)-PYRIMIDINONE 5'-PHOSPHATE REDUCTASE"/>
    <property type="match status" value="1"/>
</dbReference>
<evidence type="ECO:0000313" key="20">
    <source>
        <dbReference type="Proteomes" id="UP001139006"/>
    </source>
</evidence>
<dbReference type="SUPFAM" id="SSF53927">
    <property type="entry name" value="Cytidine deaminase-like"/>
    <property type="match status" value="1"/>
</dbReference>
<reference evidence="19 20" key="1">
    <citation type="journal article" date="2023" name="Int. J. Syst. Evol. Microbiol.">
        <title>Ligilactobacillus ubinensis sp. nov., a novel species isolated from the wild ferment of a durian fruit (Durio zibethinus).</title>
        <authorList>
            <person name="Heng Y.C."/>
            <person name="Menon N."/>
            <person name="Chen B."/>
            <person name="Loo B.Z.L."/>
            <person name="Wong G.W.J."/>
            <person name="Lim A.C.H."/>
            <person name="Silvaraju S."/>
            <person name="Kittelmann S."/>
        </authorList>
    </citation>
    <scope>NUCLEOTIDE SEQUENCE [LARGE SCALE GENOMIC DNA]</scope>
    <source>
        <strain evidence="19 20">WILCCON 0076</strain>
    </source>
</reference>
<dbReference type="RefSeq" id="WP_253359851.1">
    <property type="nucleotide sequence ID" value="NZ_JAIULA010000006.1"/>
</dbReference>
<dbReference type="EC" id="3.5.4.26" evidence="14"/>
<keyword evidence="6 14" id="KW-0686">Riboflavin biosynthesis</keyword>
<feature type="binding site" evidence="16">
    <location>
        <position position="283"/>
    </location>
    <ligand>
        <name>substrate</name>
    </ligand>
</feature>
<evidence type="ECO:0000256" key="10">
    <source>
        <dbReference type="ARBA" id="ARBA00023002"/>
    </source>
</evidence>
<feature type="binding site" evidence="16">
    <location>
        <position position="183"/>
    </location>
    <ligand>
        <name>substrate</name>
    </ligand>
</feature>
<dbReference type="InterPro" id="IPR016192">
    <property type="entry name" value="APOBEC/CMP_deaminase_Zn-bd"/>
</dbReference>
<evidence type="ECO:0000256" key="17">
    <source>
        <dbReference type="PIRSR" id="PIRSR006769-3"/>
    </source>
</evidence>
<dbReference type="GO" id="GO:0008703">
    <property type="term" value="F:5-amino-6-(5-phosphoribosylamino)uracil reductase activity"/>
    <property type="evidence" value="ECO:0007669"/>
    <property type="project" value="UniProtKB-EC"/>
</dbReference>
<dbReference type="GO" id="GO:0009231">
    <property type="term" value="P:riboflavin biosynthetic process"/>
    <property type="evidence" value="ECO:0007669"/>
    <property type="project" value="UniProtKB-KW"/>
</dbReference>
<evidence type="ECO:0000256" key="1">
    <source>
        <dbReference type="ARBA" id="ARBA00002151"/>
    </source>
</evidence>
<dbReference type="PROSITE" id="PS51747">
    <property type="entry name" value="CYT_DCMP_DEAMINASES_2"/>
    <property type="match status" value="1"/>
</dbReference>
<dbReference type="InterPro" id="IPR002734">
    <property type="entry name" value="RibDG_C"/>
</dbReference>
<comment type="catalytic activity">
    <reaction evidence="12 14">
        <text>5-amino-6-(5-phospho-D-ribitylamino)uracil + NADP(+) = 5-amino-6-(5-phospho-D-ribosylamino)uracil + NADPH + H(+)</text>
        <dbReference type="Rhea" id="RHEA:17845"/>
        <dbReference type="ChEBI" id="CHEBI:15378"/>
        <dbReference type="ChEBI" id="CHEBI:57783"/>
        <dbReference type="ChEBI" id="CHEBI:58349"/>
        <dbReference type="ChEBI" id="CHEBI:58421"/>
        <dbReference type="ChEBI" id="CHEBI:58453"/>
        <dbReference type="EC" id="1.1.1.193"/>
    </reaction>
</comment>
<evidence type="ECO:0000256" key="9">
    <source>
        <dbReference type="ARBA" id="ARBA00022857"/>
    </source>
</evidence>
<evidence type="ECO:0000256" key="7">
    <source>
        <dbReference type="ARBA" id="ARBA00022723"/>
    </source>
</evidence>
<feature type="binding site" evidence="17">
    <location>
        <position position="77"/>
    </location>
    <ligand>
        <name>Zn(2+)</name>
        <dbReference type="ChEBI" id="CHEBI:29105"/>
        <note>catalytic</note>
    </ligand>
</feature>
<dbReference type="CDD" id="cd01284">
    <property type="entry name" value="Riboflavin_deaminase-reductase"/>
    <property type="match status" value="1"/>
</dbReference>
<keyword evidence="10 14" id="KW-0560">Oxidoreductase</keyword>
<evidence type="ECO:0000256" key="11">
    <source>
        <dbReference type="ARBA" id="ARBA00023268"/>
    </source>
</evidence>
<dbReference type="AlphaFoldDB" id="A0A9X2FIY4"/>
<dbReference type="EMBL" id="JAIULA010000006">
    <property type="protein sequence ID" value="MCP0886607.1"/>
    <property type="molecule type" value="Genomic_DNA"/>
</dbReference>
<evidence type="ECO:0000256" key="2">
    <source>
        <dbReference type="ARBA" id="ARBA00004882"/>
    </source>
</evidence>
<dbReference type="PROSITE" id="PS00903">
    <property type="entry name" value="CYT_DCMP_DEAMINASES_1"/>
    <property type="match status" value="1"/>
</dbReference>
<accession>A0A9X2FIY4</accession>
<dbReference type="InterPro" id="IPR024072">
    <property type="entry name" value="DHFR-like_dom_sf"/>
</dbReference>
<proteinExistence type="inferred from homology"/>
<evidence type="ECO:0000256" key="12">
    <source>
        <dbReference type="ARBA" id="ARBA00049861"/>
    </source>
</evidence>
<dbReference type="Proteomes" id="UP001139006">
    <property type="component" value="Unassembled WGS sequence"/>
</dbReference>
<name>A0A9X2FIY4_9LACO</name>
<dbReference type="GO" id="GO:0008270">
    <property type="term" value="F:zinc ion binding"/>
    <property type="evidence" value="ECO:0007669"/>
    <property type="project" value="InterPro"/>
</dbReference>
<evidence type="ECO:0000256" key="15">
    <source>
        <dbReference type="PIRSR" id="PIRSR006769-1"/>
    </source>
</evidence>
<keyword evidence="7 14" id="KW-0479">Metal-binding</keyword>
<comment type="pathway">
    <text evidence="3 14">Cofactor biosynthesis; riboflavin biosynthesis; 5-amino-6-(D-ribitylamino)uracil from GTP: step 3/4.</text>
</comment>
<feature type="binding site" evidence="16">
    <location>
        <position position="195"/>
    </location>
    <ligand>
        <name>NADP(+)</name>
        <dbReference type="ChEBI" id="CHEBI:58349"/>
    </ligand>
</feature>
<evidence type="ECO:0000256" key="8">
    <source>
        <dbReference type="ARBA" id="ARBA00022833"/>
    </source>
</evidence>
<keyword evidence="8 14" id="KW-0862">Zinc</keyword>
<feature type="binding site" evidence="16">
    <location>
        <position position="199"/>
    </location>
    <ligand>
        <name>NADP(+)</name>
        <dbReference type="ChEBI" id="CHEBI:58349"/>
    </ligand>
</feature>
<keyword evidence="11" id="KW-0511">Multifunctional enzyme</keyword>
<dbReference type="PIRSF" id="PIRSF006769">
    <property type="entry name" value="RibD"/>
    <property type="match status" value="1"/>
</dbReference>
<feature type="domain" description="CMP/dCMP-type deaminase" evidence="18">
    <location>
        <begin position="1"/>
        <end position="125"/>
    </location>
</feature>
<feature type="binding site" evidence="16">
    <location>
        <position position="203"/>
    </location>
    <ligand>
        <name>substrate</name>
    </ligand>
</feature>
<dbReference type="SUPFAM" id="SSF53597">
    <property type="entry name" value="Dihydrofolate reductase-like"/>
    <property type="match status" value="1"/>
</dbReference>
<feature type="active site" description="Proton donor" evidence="15">
    <location>
        <position position="52"/>
    </location>
</feature>
<dbReference type="InterPro" id="IPR050765">
    <property type="entry name" value="Riboflavin_Biosynth_HTPR"/>
</dbReference>
<dbReference type="Gene3D" id="3.40.430.10">
    <property type="entry name" value="Dihydrofolate Reductase, subunit A"/>
    <property type="match status" value="1"/>
</dbReference>
<dbReference type="EC" id="1.1.1.193" evidence="14"/>
<dbReference type="InterPro" id="IPR004794">
    <property type="entry name" value="Eubact_RibD"/>
</dbReference>
<keyword evidence="9 14" id="KW-0521">NADP</keyword>
<feature type="binding site" evidence="16">
    <location>
        <position position="206"/>
    </location>
    <ligand>
        <name>substrate</name>
    </ligand>
</feature>
<comment type="similarity">
    <text evidence="4 14">In the N-terminal section; belongs to the cytidine and deoxycytidylate deaminase family.</text>
</comment>
<comment type="function">
    <text evidence="1 14">Converts 2,5-diamino-6-(ribosylamino)-4(3h)-pyrimidinone 5'-phosphate into 5-amino-6-(ribosylamino)-2,4(1h,3h)-pyrimidinedione 5'-phosphate.</text>
</comment>
<gene>
    <name evidence="19" type="primary">ribD</name>
    <name evidence="19" type="ORF">LB941_04555</name>
</gene>
<dbReference type="NCBIfam" id="TIGR00326">
    <property type="entry name" value="eubact_ribD"/>
    <property type="match status" value="1"/>
</dbReference>
<keyword evidence="14 19" id="KW-0378">Hydrolase</keyword>
<sequence length="349" mass="39051">MEDLQFLNLAIMEAQKARDSTWTNPLVGAVIVKNHKVLATGYHHKFGQVHAEIDALNNLADIHDARNATIYITLEPCSHYGKTPPCANRLITVGIKRVVIGQKDPNPLVAGKGITLLENAGVSVDLIGHTEYLNMKYNFFFKNKRPFITLKYAMTLDGKINQYKSSRSIISNYTSYLDTQNLRADNQAILIGETTLIADNPQLNVRTKTMEFPPIKIILVNSADSLDSSLNIFQGTEPVWILSRRISKKHWPKNIQVYSNSHWSVKDIINFLNKKEIQSLLVEGGSSIHAKFVSANLVDELVIYIAPKIFGGSSLPAIYGVTNSNNFDMTIKDISQLDGDIRIIARRTN</sequence>
<comment type="similarity">
    <text evidence="5 14">In the C-terminal section; belongs to the HTP reductase family.</text>
</comment>
<dbReference type="InterPro" id="IPR002125">
    <property type="entry name" value="CMP_dCMP_dom"/>
</dbReference>
<keyword evidence="20" id="KW-1185">Reference proteome</keyword>
<evidence type="ECO:0000256" key="4">
    <source>
        <dbReference type="ARBA" id="ARBA00005259"/>
    </source>
</evidence>
<evidence type="ECO:0000313" key="19">
    <source>
        <dbReference type="EMBL" id="MCP0886607.1"/>
    </source>
</evidence>
<comment type="catalytic activity">
    <reaction evidence="13 14">
        <text>2,5-diamino-6-hydroxy-4-(5-phosphoribosylamino)-pyrimidine + H2O + H(+) = 5-amino-6-(5-phospho-D-ribosylamino)uracil + NH4(+)</text>
        <dbReference type="Rhea" id="RHEA:21868"/>
        <dbReference type="ChEBI" id="CHEBI:15377"/>
        <dbReference type="ChEBI" id="CHEBI:15378"/>
        <dbReference type="ChEBI" id="CHEBI:28938"/>
        <dbReference type="ChEBI" id="CHEBI:58453"/>
        <dbReference type="ChEBI" id="CHEBI:58614"/>
        <dbReference type="EC" id="3.5.4.26"/>
    </reaction>
</comment>
<evidence type="ECO:0000256" key="5">
    <source>
        <dbReference type="ARBA" id="ARBA00007417"/>
    </source>
</evidence>
<dbReference type="GO" id="GO:0008835">
    <property type="term" value="F:diaminohydroxyphosphoribosylaminopyrimidine deaminase activity"/>
    <property type="evidence" value="ECO:0007669"/>
    <property type="project" value="UniProtKB-EC"/>
</dbReference>
<dbReference type="Pfam" id="PF01872">
    <property type="entry name" value="RibD_C"/>
    <property type="match status" value="1"/>
</dbReference>
<evidence type="ECO:0000256" key="16">
    <source>
        <dbReference type="PIRSR" id="PIRSR006769-2"/>
    </source>
</evidence>
<dbReference type="InterPro" id="IPR016193">
    <property type="entry name" value="Cytidine_deaminase-like"/>
</dbReference>
<comment type="pathway">
    <text evidence="2 14">Cofactor biosynthesis; riboflavin biosynthesis; 5-amino-6-(D-ribitylamino)uracil from GTP: step 2/4.</text>
</comment>
<evidence type="ECO:0000256" key="6">
    <source>
        <dbReference type="ARBA" id="ARBA00022619"/>
    </source>
</evidence>